<organism evidence="2 3">
    <name type="scientific">Prymnesium parvum</name>
    <name type="common">Toxic golden alga</name>
    <dbReference type="NCBI Taxonomy" id="97485"/>
    <lineage>
        <taxon>Eukaryota</taxon>
        <taxon>Haptista</taxon>
        <taxon>Haptophyta</taxon>
        <taxon>Prymnesiophyceae</taxon>
        <taxon>Prymnesiales</taxon>
        <taxon>Prymnesiaceae</taxon>
        <taxon>Prymnesium</taxon>
    </lineage>
</organism>
<keyword evidence="3" id="KW-1185">Reference proteome</keyword>
<name>A0AB34K1T8_PRYPA</name>
<protein>
    <submittedName>
        <fullName evidence="2">Uncharacterized protein</fullName>
    </submittedName>
</protein>
<dbReference type="AlphaFoldDB" id="A0AB34K1T8"/>
<reference evidence="2 3" key="1">
    <citation type="journal article" date="2024" name="Science">
        <title>Giant polyketide synthase enzymes in the biosynthesis of giant marine polyether toxins.</title>
        <authorList>
            <person name="Fallon T.R."/>
            <person name="Shende V.V."/>
            <person name="Wierzbicki I.H."/>
            <person name="Pendleton A.L."/>
            <person name="Watervoot N.F."/>
            <person name="Auber R.P."/>
            <person name="Gonzalez D.J."/>
            <person name="Wisecaver J.H."/>
            <person name="Moore B.S."/>
        </authorList>
    </citation>
    <scope>NUCLEOTIDE SEQUENCE [LARGE SCALE GENOMIC DNA]</scope>
    <source>
        <strain evidence="2 3">12B1</strain>
    </source>
</reference>
<accession>A0AB34K1T8</accession>
<evidence type="ECO:0000256" key="1">
    <source>
        <dbReference type="SAM" id="MobiDB-lite"/>
    </source>
</evidence>
<sequence length="92" mass="9433">MPGRLPAGLGQAWPQRLVEAAAAAEAPHALRMGPPPPHGHPPATPSIASLLLAKPARVASHFSCIVPTNLVDDKEDRSATAEQVSPLAAAHA</sequence>
<dbReference type="Proteomes" id="UP001515480">
    <property type="component" value="Unassembled WGS sequence"/>
</dbReference>
<feature type="region of interest" description="Disordered" evidence="1">
    <location>
        <begin position="24"/>
        <end position="46"/>
    </location>
</feature>
<feature type="compositionally biased region" description="Pro residues" evidence="1">
    <location>
        <begin position="33"/>
        <end position="44"/>
    </location>
</feature>
<comment type="caution">
    <text evidence="2">The sequence shown here is derived from an EMBL/GenBank/DDBJ whole genome shotgun (WGS) entry which is preliminary data.</text>
</comment>
<gene>
    <name evidence="2" type="ORF">AB1Y20_015723</name>
</gene>
<evidence type="ECO:0000313" key="2">
    <source>
        <dbReference type="EMBL" id="KAL1527036.1"/>
    </source>
</evidence>
<dbReference type="EMBL" id="JBGBPQ010000003">
    <property type="protein sequence ID" value="KAL1527036.1"/>
    <property type="molecule type" value="Genomic_DNA"/>
</dbReference>
<evidence type="ECO:0000313" key="3">
    <source>
        <dbReference type="Proteomes" id="UP001515480"/>
    </source>
</evidence>
<proteinExistence type="predicted"/>
<feature type="region of interest" description="Disordered" evidence="1">
    <location>
        <begin position="71"/>
        <end position="92"/>
    </location>
</feature>